<name>A0A0W0Z291_9GAMM</name>
<accession>A0A0W0Z291</accession>
<organism evidence="1 2">
    <name type="scientific">Legionella santicrucis</name>
    <dbReference type="NCBI Taxonomy" id="45074"/>
    <lineage>
        <taxon>Bacteria</taxon>
        <taxon>Pseudomonadati</taxon>
        <taxon>Pseudomonadota</taxon>
        <taxon>Gammaproteobacteria</taxon>
        <taxon>Legionellales</taxon>
        <taxon>Legionellaceae</taxon>
        <taxon>Legionella</taxon>
    </lineage>
</organism>
<protein>
    <recommendedName>
        <fullName evidence="3">HTH cro/C1-type domain-containing protein</fullName>
    </recommendedName>
</protein>
<gene>
    <name evidence="1" type="ORF">Lsan_1359</name>
</gene>
<evidence type="ECO:0008006" key="3">
    <source>
        <dbReference type="Google" id="ProtNLM"/>
    </source>
</evidence>
<proteinExistence type="predicted"/>
<dbReference type="Proteomes" id="UP000054703">
    <property type="component" value="Unassembled WGS sequence"/>
</dbReference>
<comment type="caution">
    <text evidence="1">The sequence shown here is derived from an EMBL/GenBank/DDBJ whole genome shotgun (WGS) entry which is preliminary data.</text>
</comment>
<evidence type="ECO:0000313" key="2">
    <source>
        <dbReference type="Proteomes" id="UP000054703"/>
    </source>
</evidence>
<dbReference type="OrthoDB" id="5638807at2"/>
<dbReference type="AlphaFoldDB" id="A0A0W0Z291"/>
<dbReference type="EMBL" id="LNYU01000029">
    <property type="protein sequence ID" value="KTD63241.1"/>
    <property type="molecule type" value="Genomic_DNA"/>
</dbReference>
<keyword evidence="2" id="KW-1185">Reference proteome</keyword>
<dbReference type="PATRIC" id="fig|45074.5.peg.1447"/>
<sequence length="80" mass="9040">MGCFTEISEPLIDVKFKLKKDAQKYLIDYILSYSELDCKGLAQILKVSPLMLSQALAGKEFLGPEKACDLFQYFIIMIGI</sequence>
<evidence type="ECO:0000313" key="1">
    <source>
        <dbReference type="EMBL" id="KTD63241.1"/>
    </source>
</evidence>
<reference evidence="1 2" key="1">
    <citation type="submission" date="2015-11" db="EMBL/GenBank/DDBJ databases">
        <title>Genomic analysis of 38 Legionella species identifies large and diverse effector repertoires.</title>
        <authorList>
            <person name="Burstein D."/>
            <person name="Amaro F."/>
            <person name="Zusman T."/>
            <person name="Lifshitz Z."/>
            <person name="Cohen O."/>
            <person name="Gilbert J.A."/>
            <person name="Pupko T."/>
            <person name="Shuman H.A."/>
            <person name="Segal G."/>
        </authorList>
    </citation>
    <scope>NUCLEOTIDE SEQUENCE [LARGE SCALE GENOMIC DNA]</scope>
    <source>
        <strain evidence="1 2">SC-63-C7</strain>
    </source>
</reference>
<dbReference type="RefSeq" id="WP_058513768.1">
    <property type="nucleotide sequence ID" value="NZ_CAAAIH010000039.1"/>
</dbReference>